<dbReference type="Proteomes" id="UP001166251">
    <property type="component" value="Unassembled WGS sequence"/>
</dbReference>
<keyword evidence="4" id="KW-0175">Coiled coil</keyword>
<comment type="caution">
    <text evidence="6">The sequence shown here is derived from an EMBL/GenBank/DDBJ whole genome shotgun (WGS) entry which is preliminary data.</text>
</comment>
<evidence type="ECO:0000313" key="6">
    <source>
        <dbReference type="EMBL" id="MBW8191826.1"/>
    </source>
</evidence>
<keyword evidence="6" id="KW-0255">Endonuclease</keyword>
<dbReference type="Pfam" id="PF01420">
    <property type="entry name" value="Methylase_S"/>
    <property type="match status" value="2"/>
</dbReference>
<keyword evidence="2" id="KW-0680">Restriction system</keyword>
<accession>A0ABS7EHK2</accession>
<comment type="similarity">
    <text evidence="1">Belongs to the type-I restriction system S methylase family.</text>
</comment>
<dbReference type="SUPFAM" id="SSF116734">
    <property type="entry name" value="DNA methylase specificity domain"/>
    <property type="match status" value="2"/>
</dbReference>
<protein>
    <submittedName>
        <fullName evidence="6">Restriction endonuclease subunit S</fullName>
        <ecNumber evidence="6">3.1.21.-</ecNumber>
    </submittedName>
</protein>
<name>A0ABS7EHK2_9GAMM</name>
<dbReference type="CDD" id="cd17287">
    <property type="entry name" value="RMtype1_S_EcoN10ORF171P_TRD2-CR2_like"/>
    <property type="match status" value="1"/>
</dbReference>
<keyword evidence="6" id="KW-0378">Hydrolase</keyword>
<evidence type="ECO:0000259" key="5">
    <source>
        <dbReference type="Pfam" id="PF01420"/>
    </source>
</evidence>
<dbReference type="EC" id="3.1.21.-" evidence="6"/>
<evidence type="ECO:0000313" key="7">
    <source>
        <dbReference type="Proteomes" id="UP001166251"/>
    </source>
</evidence>
<sequence>MVPSGWKKGSVEDIATVTSGGTPSRKNDSYWNGHIPWVTTSEVKFGVITDTEQKITQEGLDNSSAKMFPENTLLIAMYGQGKTRGQVAKLGIEASTNQACAALLLNDDCEVDYYFQFLTSQYDAIRELANSGGQQNLSAGIIKNIHVPIPPLPEQRKIAKILATWDKAIATSEKLIAASQQQKKALMQQLLTGKKRLTNPDTGQPFEGEWEEVRLESYINLLSGHAFKSSAFEKDSGYKLLRGINITRGTLRWGEEQTFSWTNVNGFEKYLVNVGDIVISMDGSLVGRNYALITENNHEPMLLVQRVARIRCKTALEHNYLLQHIASERFKSYVDAVKTVTAIPHISAKDIKHFMLPLPSVDEQQKISSVLTAADKEIEVQQAKLAHLKQEKKALMQQLLTGKRRVKTDEQEAA</sequence>
<evidence type="ECO:0000256" key="3">
    <source>
        <dbReference type="ARBA" id="ARBA00023125"/>
    </source>
</evidence>
<evidence type="ECO:0000256" key="2">
    <source>
        <dbReference type="ARBA" id="ARBA00022747"/>
    </source>
</evidence>
<dbReference type="InterPro" id="IPR044946">
    <property type="entry name" value="Restrct_endonuc_typeI_TRD_sf"/>
</dbReference>
<feature type="domain" description="Type I restriction modification DNA specificity" evidence="5">
    <location>
        <begin position="209"/>
        <end position="389"/>
    </location>
</feature>
<keyword evidence="6" id="KW-0540">Nuclease</keyword>
<dbReference type="Gene3D" id="3.90.220.20">
    <property type="entry name" value="DNA methylase specificity domains"/>
    <property type="match status" value="2"/>
</dbReference>
<dbReference type="RefSeq" id="WP_220104502.1">
    <property type="nucleotide sequence ID" value="NZ_JAHZSS010000015.1"/>
</dbReference>
<organism evidence="6 7">
    <name type="scientific">Neiella holothuriorum</name>
    <dbReference type="NCBI Taxonomy" id="2870530"/>
    <lineage>
        <taxon>Bacteria</taxon>
        <taxon>Pseudomonadati</taxon>
        <taxon>Pseudomonadota</taxon>
        <taxon>Gammaproteobacteria</taxon>
        <taxon>Alteromonadales</taxon>
        <taxon>Echinimonadaceae</taxon>
        <taxon>Neiella</taxon>
    </lineage>
</organism>
<keyword evidence="3" id="KW-0238">DNA-binding</keyword>
<dbReference type="EMBL" id="JAHZSS010000015">
    <property type="protein sequence ID" value="MBW8191826.1"/>
    <property type="molecule type" value="Genomic_DNA"/>
</dbReference>
<dbReference type="Gene3D" id="1.10.287.1120">
    <property type="entry name" value="Bipartite methylase S protein"/>
    <property type="match status" value="1"/>
</dbReference>
<feature type="domain" description="Type I restriction modification DNA specificity" evidence="5">
    <location>
        <begin position="3"/>
        <end position="177"/>
    </location>
</feature>
<dbReference type="CDD" id="cd17259">
    <property type="entry name" value="RMtype1_S_StySKI-TRD2-CR2_like"/>
    <property type="match status" value="1"/>
</dbReference>
<reference evidence="6" key="1">
    <citation type="submission" date="2021-07" db="EMBL/GenBank/DDBJ databases">
        <title>Neiella marina sp. nov., isolated from the intestinal content of sea cucumber Apostichopus japonicus.</title>
        <authorList>
            <person name="Bai X."/>
        </authorList>
    </citation>
    <scope>NUCLEOTIDE SEQUENCE</scope>
    <source>
        <strain evidence="6">126</strain>
    </source>
</reference>
<dbReference type="InterPro" id="IPR000055">
    <property type="entry name" value="Restrct_endonuc_typeI_TRD"/>
</dbReference>
<gene>
    <name evidence="6" type="ORF">K0504_12340</name>
</gene>
<evidence type="ECO:0000256" key="1">
    <source>
        <dbReference type="ARBA" id="ARBA00010923"/>
    </source>
</evidence>
<feature type="coiled-coil region" evidence="4">
    <location>
        <begin position="371"/>
        <end position="398"/>
    </location>
</feature>
<keyword evidence="7" id="KW-1185">Reference proteome</keyword>
<dbReference type="InterPro" id="IPR052021">
    <property type="entry name" value="Type-I_RS_S_subunit"/>
</dbReference>
<dbReference type="PANTHER" id="PTHR30408:SF12">
    <property type="entry name" value="TYPE I RESTRICTION ENZYME MJAVIII SPECIFICITY SUBUNIT"/>
    <property type="match status" value="1"/>
</dbReference>
<dbReference type="GO" id="GO:0016787">
    <property type="term" value="F:hydrolase activity"/>
    <property type="evidence" value="ECO:0007669"/>
    <property type="project" value="UniProtKB-KW"/>
</dbReference>
<proteinExistence type="inferred from homology"/>
<dbReference type="GO" id="GO:0004519">
    <property type="term" value="F:endonuclease activity"/>
    <property type="evidence" value="ECO:0007669"/>
    <property type="project" value="UniProtKB-KW"/>
</dbReference>
<evidence type="ECO:0000256" key="4">
    <source>
        <dbReference type="SAM" id="Coils"/>
    </source>
</evidence>
<dbReference type="PANTHER" id="PTHR30408">
    <property type="entry name" value="TYPE-1 RESTRICTION ENZYME ECOKI SPECIFICITY PROTEIN"/>
    <property type="match status" value="1"/>
</dbReference>